<dbReference type="STRING" id="370622.LA66_02625"/>
<name>A0A0B1Q5A9_9HYPH</name>
<dbReference type="Gene3D" id="1.20.58.320">
    <property type="entry name" value="TPR-like"/>
    <property type="match status" value="1"/>
</dbReference>
<dbReference type="EMBL" id="JRFJ01000001">
    <property type="protein sequence ID" value="KHJ55564.1"/>
    <property type="molecule type" value="Genomic_DNA"/>
</dbReference>
<gene>
    <name evidence="1" type="ORF">LA66_02625</name>
</gene>
<comment type="caution">
    <text evidence="1">The sequence shown here is derived from an EMBL/GenBank/DDBJ whole genome shotgun (WGS) entry which is preliminary data.</text>
</comment>
<dbReference type="RefSeq" id="WP_039188510.1">
    <property type="nucleotide sequence ID" value="NZ_JRFJ01000001.1"/>
</dbReference>
<proteinExistence type="predicted"/>
<protein>
    <recommendedName>
        <fullName evidence="3">DUF924 domain-containing protein</fullName>
    </recommendedName>
</protein>
<evidence type="ECO:0008006" key="3">
    <source>
        <dbReference type="Google" id="ProtNLM"/>
    </source>
</evidence>
<evidence type="ECO:0000313" key="2">
    <source>
        <dbReference type="Proteomes" id="UP000030826"/>
    </source>
</evidence>
<reference evidence="1 2" key="1">
    <citation type="submission" date="2014-09" db="EMBL/GenBank/DDBJ databases">
        <title>Isolation and characterization of Aurantimonas altamirensis ON-56566 from clinical sample following a dog bite.</title>
        <authorList>
            <person name="Eshaghi A."/>
            <person name="Li A."/>
            <person name="Shahinas D."/>
            <person name="Bahn P."/>
            <person name="Kus J.V."/>
            <person name="Patel S.N."/>
        </authorList>
    </citation>
    <scope>NUCLEOTIDE SEQUENCE [LARGE SCALE GENOMIC DNA]</scope>
    <source>
        <strain evidence="1 2">ON-56566</strain>
    </source>
</reference>
<accession>A0A0B1Q5A9</accession>
<dbReference type="InterPro" id="IPR011990">
    <property type="entry name" value="TPR-like_helical_dom_sf"/>
</dbReference>
<dbReference type="Gene3D" id="1.25.40.10">
    <property type="entry name" value="Tetratricopeptide repeat domain"/>
    <property type="match status" value="1"/>
</dbReference>
<dbReference type="Pfam" id="PF06041">
    <property type="entry name" value="DUF924"/>
    <property type="match status" value="1"/>
</dbReference>
<sequence>MSETILDPQVIVDFWREAGPEKWFEKDEAFDETIRQRFGDLYERAALGDLDSWADEPNGALALILLLDQFPRNMFRGSPRMYATDAKAAEIARASLDAGDAEHLPDDVNQFLVLPLMHSESRADHDACVAWMDRIGTEENRKFARHHREIIEQFGRFPHRNAILGRETTAEERKFIADGGFTG</sequence>
<evidence type="ECO:0000313" key="1">
    <source>
        <dbReference type="EMBL" id="KHJ55564.1"/>
    </source>
</evidence>
<dbReference type="InterPro" id="IPR010323">
    <property type="entry name" value="DUF924"/>
</dbReference>
<dbReference type="Proteomes" id="UP000030826">
    <property type="component" value="Unassembled WGS sequence"/>
</dbReference>
<dbReference type="OrthoDB" id="7593450at2"/>
<dbReference type="AlphaFoldDB" id="A0A0B1Q5A9"/>
<organism evidence="1 2">
    <name type="scientific">Aureimonas altamirensis</name>
    <dbReference type="NCBI Taxonomy" id="370622"/>
    <lineage>
        <taxon>Bacteria</taxon>
        <taxon>Pseudomonadati</taxon>
        <taxon>Pseudomonadota</taxon>
        <taxon>Alphaproteobacteria</taxon>
        <taxon>Hyphomicrobiales</taxon>
        <taxon>Aurantimonadaceae</taxon>
        <taxon>Aureimonas</taxon>
    </lineage>
</organism>
<dbReference type="SUPFAM" id="SSF48452">
    <property type="entry name" value="TPR-like"/>
    <property type="match status" value="1"/>
</dbReference>